<dbReference type="Pfam" id="PF12028">
    <property type="entry name" value="DUF3515"/>
    <property type="match status" value="2"/>
</dbReference>
<name>A0ABT0T754_9CORY</name>
<sequence length="304" mass="32192">MDTQFNRTAIYISLGIAIAMVFAVIFGAKYVITSAAQQPVALPPTPSEAADSPECAAVVDALPEKLMGYSRVKLVDPAPAGAAAWTKSSEDKVTLRCGVDLPQQFTDYSQTIEADGESWLQVIDATPGSNLTTWYSTQRTPAVAVTTPTGDAQSDAPQGLTEALNKLDKKPQDPNPAPLSKLKAGPDSMCPALDKALPDSLAEGYTRRTDAGDKNTWVYSAPGYEEIVVRCGVAAPENYRAGVQLQQVNDVPWFEDTTLAEGTTAGTWFALGRAEDLALSAPQEAANSALVRLSDALVEATPAQ</sequence>
<evidence type="ECO:0000313" key="4">
    <source>
        <dbReference type="Proteomes" id="UP001203579"/>
    </source>
</evidence>
<proteinExistence type="predicted"/>
<dbReference type="EMBL" id="JAMKFF010000001">
    <property type="protein sequence ID" value="MCL8492913.1"/>
    <property type="molecule type" value="Genomic_DNA"/>
</dbReference>
<dbReference type="Proteomes" id="UP001203579">
    <property type="component" value="Unassembled WGS sequence"/>
</dbReference>
<reference evidence="3 4" key="1">
    <citation type="submission" date="2022-05" db="EMBL/GenBank/DDBJ databases">
        <title>Corynebacterium sp. B5-R-101 sp. nov., isolated from human feces.</title>
        <authorList>
            <person name="Shamsuzzaman M."/>
            <person name="Dahal R.H."/>
        </authorList>
    </citation>
    <scope>NUCLEOTIDE SEQUENCE [LARGE SCALE GENOMIC DNA]</scope>
    <source>
        <strain evidence="3 4">B5-R-101</strain>
    </source>
</reference>
<protein>
    <submittedName>
        <fullName evidence="3">DUF3515 domain-containing protein</fullName>
    </submittedName>
</protein>
<dbReference type="RefSeq" id="WP_070623535.1">
    <property type="nucleotide sequence ID" value="NZ_JAMFTR010000001.1"/>
</dbReference>
<keyword evidence="4" id="KW-1185">Reference proteome</keyword>
<evidence type="ECO:0000256" key="1">
    <source>
        <dbReference type="SAM" id="MobiDB-lite"/>
    </source>
</evidence>
<comment type="caution">
    <text evidence="3">The sequence shown here is derived from an EMBL/GenBank/DDBJ whole genome shotgun (WGS) entry which is preliminary data.</text>
</comment>
<keyword evidence="2" id="KW-0812">Transmembrane</keyword>
<accession>A0ABT0T754</accession>
<gene>
    <name evidence="3" type="ORF">M5J06_01990</name>
</gene>
<organism evidence="3 4">
    <name type="scientific">Corynebacterium intestinale</name>
    <dbReference type="NCBI Taxonomy" id="2943492"/>
    <lineage>
        <taxon>Bacteria</taxon>
        <taxon>Bacillati</taxon>
        <taxon>Actinomycetota</taxon>
        <taxon>Actinomycetes</taxon>
        <taxon>Mycobacteriales</taxon>
        <taxon>Corynebacteriaceae</taxon>
        <taxon>Corynebacterium</taxon>
    </lineage>
</organism>
<feature type="region of interest" description="Disordered" evidence="1">
    <location>
        <begin position="166"/>
        <end position="185"/>
    </location>
</feature>
<evidence type="ECO:0000313" key="3">
    <source>
        <dbReference type="EMBL" id="MCL8492913.1"/>
    </source>
</evidence>
<feature type="transmembrane region" description="Helical" evidence="2">
    <location>
        <begin position="9"/>
        <end position="32"/>
    </location>
</feature>
<keyword evidence="2" id="KW-1133">Transmembrane helix</keyword>
<evidence type="ECO:0000256" key="2">
    <source>
        <dbReference type="SAM" id="Phobius"/>
    </source>
</evidence>
<dbReference type="InterPro" id="IPR021903">
    <property type="entry name" value="DUF3515"/>
</dbReference>
<keyword evidence="2" id="KW-0472">Membrane</keyword>